<evidence type="ECO:0000313" key="6">
    <source>
        <dbReference type="Proteomes" id="UP000243739"/>
    </source>
</evidence>
<evidence type="ECO:0000313" key="5">
    <source>
        <dbReference type="EMBL" id="OEF98858.1"/>
    </source>
</evidence>
<feature type="domain" description="HTH tetR-type" evidence="4">
    <location>
        <begin position="19"/>
        <end position="64"/>
    </location>
</feature>
<dbReference type="PRINTS" id="PR00455">
    <property type="entry name" value="HTHTETR"/>
</dbReference>
<gene>
    <name evidence="5" type="ORF">BHF71_02725</name>
</gene>
<dbReference type="SUPFAM" id="SSF46689">
    <property type="entry name" value="Homeodomain-like"/>
    <property type="match status" value="1"/>
</dbReference>
<dbReference type="InterPro" id="IPR001647">
    <property type="entry name" value="HTH_TetR"/>
</dbReference>
<evidence type="ECO:0000256" key="2">
    <source>
        <dbReference type="ARBA" id="ARBA00023125"/>
    </source>
</evidence>
<dbReference type="PANTHER" id="PTHR30055:SF234">
    <property type="entry name" value="HTH-TYPE TRANSCRIPTIONAL REGULATOR BETI"/>
    <property type="match status" value="1"/>
</dbReference>
<proteinExistence type="predicted"/>
<accession>A0A1D2YT35</accession>
<keyword evidence="2" id="KW-0238">DNA-binding</keyword>
<dbReference type="PANTHER" id="PTHR30055">
    <property type="entry name" value="HTH-TYPE TRANSCRIPTIONAL REGULATOR RUTR"/>
    <property type="match status" value="1"/>
</dbReference>
<keyword evidence="3" id="KW-0804">Transcription</keyword>
<dbReference type="AlphaFoldDB" id="A0A1D2YT35"/>
<dbReference type="STRING" id="337097.BHF71_02725"/>
<dbReference type="PROSITE" id="PS01081">
    <property type="entry name" value="HTH_TETR_1"/>
    <property type="match status" value="1"/>
</dbReference>
<dbReference type="EMBL" id="MIJF01000046">
    <property type="protein sequence ID" value="OEF98858.1"/>
    <property type="molecule type" value="Genomic_DNA"/>
</dbReference>
<organism evidence="5 6">
    <name type="scientific">Vulcanibacillus modesticaldus</name>
    <dbReference type="NCBI Taxonomy" id="337097"/>
    <lineage>
        <taxon>Bacteria</taxon>
        <taxon>Bacillati</taxon>
        <taxon>Bacillota</taxon>
        <taxon>Bacilli</taxon>
        <taxon>Bacillales</taxon>
        <taxon>Bacillaceae</taxon>
        <taxon>Vulcanibacillus</taxon>
    </lineage>
</organism>
<reference evidence="5 6" key="1">
    <citation type="submission" date="2016-09" db="EMBL/GenBank/DDBJ databases">
        <title>Draft genome sequence for the type strain of Vulcanibacillus modesticaldus BR, a strictly anaerobic, moderately thermophilic, and nitrate-reducing bacterium from deep sea-hydrothermal vents of the Mid-Atlantic Ridge.</title>
        <authorList>
            <person name="Abin C.A."/>
            <person name="Hollibaugh J.T."/>
        </authorList>
    </citation>
    <scope>NUCLEOTIDE SEQUENCE [LARGE SCALE GENOMIC DNA]</scope>
    <source>
        <strain evidence="5 6">BR</strain>
    </source>
</reference>
<dbReference type="SUPFAM" id="SSF48498">
    <property type="entry name" value="Tetracyclin repressor-like, C-terminal domain"/>
    <property type="match status" value="1"/>
</dbReference>
<dbReference type="Gene3D" id="1.10.357.10">
    <property type="entry name" value="Tetracycline Repressor, domain 2"/>
    <property type="match status" value="1"/>
</dbReference>
<evidence type="ECO:0000256" key="3">
    <source>
        <dbReference type="ARBA" id="ARBA00023163"/>
    </source>
</evidence>
<keyword evidence="1" id="KW-0805">Transcription regulation</keyword>
<dbReference type="InterPro" id="IPR036271">
    <property type="entry name" value="Tet_transcr_reg_TetR-rel_C_sf"/>
</dbReference>
<sequence>MSLSLTRRERKKAAMRVKIVNIAMELFKKNSVKNITMEQIAEEVDIAKGTLYNYFPAKEAIIAEFVRSSIKEKESELLKKIKLLPNTKARFNYFFREVIHLFNMEPDIMQALIKFRLRNFHEAFINDNFRSGAKNILAEIIKFGQENGELRSNIELEQLVNFFENHLFANIIVQFEKGSLRLLSDEQIDLIIDLFLNGAMKREEED</sequence>
<keyword evidence="6" id="KW-1185">Reference proteome</keyword>
<dbReference type="RefSeq" id="WP_069657194.1">
    <property type="nucleotide sequence ID" value="NZ_MIJF01000046.1"/>
</dbReference>
<protein>
    <recommendedName>
        <fullName evidence="4">HTH tetR-type domain-containing protein</fullName>
    </recommendedName>
</protein>
<dbReference type="InterPro" id="IPR023772">
    <property type="entry name" value="DNA-bd_HTH_TetR-type_CS"/>
</dbReference>
<evidence type="ECO:0000256" key="1">
    <source>
        <dbReference type="ARBA" id="ARBA00023015"/>
    </source>
</evidence>
<dbReference type="GO" id="GO:0000976">
    <property type="term" value="F:transcription cis-regulatory region binding"/>
    <property type="evidence" value="ECO:0007669"/>
    <property type="project" value="TreeGrafter"/>
</dbReference>
<dbReference type="GO" id="GO:0003700">
    <property type="term" value="F:DNA-binding transcription factor activity"/>
    <property type="evidence" value="ECO:0007669"/>
    <property type="project" value="TreeGrafter"/>
</dbReference>
<dbReference type="OrthoDB" id="9814200at2"/>
<dbReference type="Proteomes" id="UP000243739">
    <property type="component" value="Unassembled WGS sequence"/>
</dbReference>
<name>A0A1D2YT35_9BACI</name>
<dbReference type="InterPro" id="IPR009057">
    <property type="entry name" value="Homeodomain-like_sf"/>
</dbReference>
<evidence type="ECO:0000259" key="4">
    <source>
        <dbReference type="Pfam" id="PF00440"/>
    </source>
</evidence>
<dbReference type="Pfam" id="PF00440">
    <property type="entry name" value="TetR_N"/>
    <property type="match status" value="1"/>
</dbReference>
<comment type="caution">
    <text evidence="5">The sequence shown here is derived from an EMBL/GenBank/DDBJ whole genome shotgun (WGS) entry which is preliminary data.</text>
</comment>
<dbReference type="InterPro" id="IPR050109">
    <property type="entry name" value="HTH-type_TetR-like_transc_reg"/>
</dbReference>